<comment type="caution">
    <text evidence="1">The sequence shown here is derived from an EMBL/GenBank/DDBJ whole genome shotgun (WGS) entry which is preliminary data.</text>
</comment>
<dbReference type="RefSeq" id="WP_275575906.1">
    <property type="nucleotide sequence ID" value="NZ_WBSM01000010.1"/>
</dbReference>
<reference evidence="1 2" key="1">
    <citation type="submission" date="2019-10" db="EMBL/GenBank/DDBJ databases">
        <title>Characterization of the phylogenetic diversity of two novel species belonging to the genus Bifidobacterium: Bifidobacterium cebidarum sp. nov. and Bifidobacterium leontopitheci sp. nov.</title>
        <authorList>
            <person name="Lugli G.A."/>
            <person name="Duranti S."/>
            <person name="Milani C."/>
            <person name="Turroni F."/>
            <person name="Ventura M."/>
        </authorList>
    </citation>
    <scope>NUCLEOTIDE SEQUENCE [LARGE SCALE GENOMIC DNA]</scope>
    <source>
        <strain evidence="1 2">DSM 100688</strain>
    </source>
</reference>
<accession>A0A6L4WY88</accession>
<dbReference type="EMBL" id="WBSM01000010">
    <property type="protein sequence ID" value="KAB8287229.1"/>
    <property type="molecule type" value="Genomic_DNA"/>
</dbReference>
<keyword evidence="2" id="KW-1185">Reference proteome</keyword>
<organism evidence="1 2">
    <name type="scientific">Bifidobacterium ramosum</name>
    <dbReference type="NCBI Taxonomy" id="1798158"/>
    <lineage>
        <taxon>Bacteria</taxon>
        <taxon>Bacillati</taxon>
        <taxon>Actinomycetota</taxon>
        <taxon>Actinomycetes</taxon>
        <taxon>Bifidobacteriales</taxon>
        <taxon>Bifidobacteriaceae</taxon>
        <taxon>Bifidobacterium</taxon>
    </lineage>
</organism>
<evidence type="ECO:0000313" key="1">
    <source>
        <dbReference type="EMBL" id="KAB8287229.1"/>
    </source>
</evidence>
<dbReference type="AlphaFoldDB" id="A0A6L4WY88"/>
<evidence type="ECO:0000313" key="2">
    <source>
        <dbReference type="Proteomes" id="UP000482084"/>
    </source>
</evidence>
<dbReference type="Proteomes" id="UP000482084">
    <property type="component" value="Unassembled WGS sequence"/>
</dbReference>
<sequence>MNNKDMLDQALRAPLASNDPSLGHYALSQAAWGLMKNLVRK</sequence>
<name>A0A6L4WY88_9BIFI</name>
<gene>
    <name evidence="1" type="ORF">DSM100688_1804</name>
</gene>
<proteinExistence type="predicted"/>
<protein>
    <submittedName>
        <fullName evidence="1">Uncharacterized protein</fullName>
    </submittedName>
</protein>